<dbReference type="PANTHER" id="PTHR45749">
    <property type="match status" value="1"/>
</dbReference>
<keyword evidence="2" id="KW-1185">Reference proteome</keyword>
<protein>
    <recommendedName>
        <fullName evidence="3">DUF4371 domain-containing protein</fullName>
    </recommendedName>
</protein>
<dbReference type="AlphaFoldDB" id="A0AAV8V6Y4"/>
<accession>A0AAV8V6Y4</accession>
<comment type="caution">
    <text evidence="1">The sequence shown here is derived from an EMBL/GenBank/DDBJ whole genome shotgun (WGS) entry which is preliminary data.</text>
</comment>
<dbReference type="Proteomes" id="UP001159042">
    <property type="component" value="Unassembled WGS sequence"/>
</dbReference>
<name>A0AAV8V6Y4_9CUCU</name>
<gene>
    <name evidence="1" type="ORF">NQ315_017221</name>
</gene>
<dbReference type="EMBL" id="JANEYG010000387">
    <property type="protein sequence ID" value="KAJ8909917.1"/>
    <property type="molecule type" value="Genomic_DNA"/>
</dbReference>
<organism evidence="1 2">
    <name type="scientific">Exocentrus adspersus</name>
    <dbReference type="NCBI Taxonomy" id="1586481"/>
    <lineage>
        <taxon>Eukaryota</taxon>
        <taxon>Metazoa</taxon>
        <taxon>Ecdysozoa</taxon>
        <taxon>Arthropoda</taxon>
        <taxon>Hexapoda</taxon>
        <taxon>Insecta</taxon>
        <taxon>Pterygota</taxon>
        <taxon>Neoptera</taxon>
        <taxon>Endopterygota</taxon>
        <taxon>Coleoptera</taxon>
        <taxon>Polyphaga</taxon>
        <taxon>Cucujiformia</taxon>
        <taxon>Chrysomeloidea</taxon>
        <taxon>Cerambycidae</taxon>
        <taxon>Lamiinae</taxon>
        <taxon>Acanthocinini</taxon>
        <taxon>Exocentrus</taxon>
    </lineage>
</organism>
<reference evidence="1 2" key="1">
    <citation type="journal article" date="2023" name="Insect Mol. Biol.">
        <title>Genome sequencing provides insights into the evolution of gene families encoding plant cell wall-degrading enzymes in longhorned beetles.</title>
        <authorList>
            <person name="Shin N.R."/>
            <person name="Okamura Y."/>
            <person name="Kirsch R."/>
            <person name="Pauchet Y."/>
        </authorList>
    </citation>
    <scope>NUCLEOTIDE SEQUENCE [LARGE SCALE GENOMIC DNA]</scope>
    <source>
        <strain evidence="1">EAD_L_NR</strain>
    </source>
</reference>
<dbReference type="PANTHER" id="PTHR45749:SF21">
    <property type="entry name" value="DUF4371 DOMAIN-CONTAINING PROTEIN"/>
    <property type="match status" value="1"/>
</dbReference>
<evidence type="ECO:0008006" key="3">
    <source>
        <dbReference type="Google" id="ProtNLM"/>
    </source>
</evidence>
<evidence type="ECO:0000313" key="1">
    <source>
        <dbReference type="EMBL" id="KAJ8909917.1"/>
    </source>
</evidence>
<evidence type="ECO:0000313" key="2">
    <source>
        <dbReference type="Proteomes" id="UP001159042"/>
    </source>
</evidence>
<sequence length="67" mass="7667">MLNKLVSKINEAGPFSVLVDETTDISTTEQLTLCVRYVNENKIHEDFLQFVPAENLTGCCAKHWHHH</sequence>
<proteinExistence type="predicted"/>